<keyword evidence="3" id="KW-0812">Transmembrane</keyword>
<proteinExistence type="predicted"/>
<keyword evidence="3" id="KW-0472">Membrane</keyword>
<dbReference type="Pfam" id="PF11611">
    <property type="entry name" value="DUF4352"/>
    <property type="match status" value="1"/>
</dbReference>
<protein>
    <submittedName>
        <fullName evidence="5">DUF4352 domain-containing protein</fullName>
    </submittedName>
</protein>
<evidence type="ECO:0000256" key="2">
    <source>
        <dbReference type="SAM" id="MobiDB-lite"/>
    </source>
</evidence>
<evidence type="ECO:0000256" key="1">
    <source>
        <dbReference type="ARBA" id="ARBA00022729"/>
    </source>
</evidence>
<dbReference type="Gene3D" id="2.60.40.1240">
    <property type="match status" value="1"/>
</dbReference>
<dbReference type="AlphaFoldDB" id="A0A5D0CYX0"/>
<sequence length="206" mass="22841">MEKAKKKWYQKWWVWVLIILTIGIIGSNMNSTDTTKTANTAEPAKAGEDKAATTEPKQEPSKEPEKKEETAITAVGEGIQTKNFKVSVESLTKPKSDNQFIAPEEGKEFVSVGLLIENISEKDYTVSSMLMFNAYQDGFSINEDITAHAIKGQEKTMDGALAAGKKIKGNLIYQVPKDWKELEIDVDLTVLSLSNDGEVKIVLQNK</sequence>
<evidence type="ECO:0000313" key="6">
    <source>
        <dbReference type="Proteomes" id="UP000325218"/>
    </source>
</evidence>
<keyword evidence="3" id="KW-1133">Transmembrane helix</keyword>
<gene>
    <name evidence="5" type="ORF">FRY98_06205</name>
</gene>
<accession>A0A5D0CYX0</accession>
<dbReference type="InterPro" id="IPR029050">
    <property type="entry name" value="Immunoprotect_excell_Ig-like"/>
</dbReference>
<dbReference type="EMBL" id="VSDO01000001">
    <property type="protein sequence ID" value="TYA15231.1"/>
    <property type="molecule type" value="Genomic_DNA"/>
</dbReference>
<reference evidence="5 6" key="1">
    <citation type="submission" date="2019-08" db="EMBL/GenBank/DDBJ databases">
        <title>Genome sequencing of Paenibacillus faecis DSM 23593(T).</title>
        <authorList>
            <person name="Kook J.-K."/>
            <person name="Park S.-N."/>
            <person name="Lim Y.K."/>
        </authorList>
    </citation>
    <scope>NUCLEOTIDE SEQUENCE [LARGE SCALE GENOMIC DNA]</scope>
    <source>
        <strain evidence="5 6">DSM 23593</strain>
    </source>
</reference>
<feature type="region of interest" description="Disordered" evidence="2">
    <location>
        <begin position="30"/>
        <end position="69"/>
    </location>
</feature>
<feature type="compositionally biased region" description="Basic and acidic residues" evidence="2">
    <location>
        <begin position="45"/>
        <end position="69"/>
    </location>
</feature>
<dbReference type="RefSeq" id="WP_148450821.1">
    <property type="nucleotide sequence ID" value="NZ_VSDO01000001.1"/>
</dbReference>
<evidence type="ECO:0000313" key="5">
    <source>
        <dbReference type="EMBL" id="TYA15231.1"/>
    </source>
</evidence>
<keyword evidence="1" id="KW-0732">Signal</keyword>
<dbReference type="InterPro" id="IPR029051">
    <property type="entry name" value="DUF4352"/>
</dbReference>
<feature type="compositionally biased region" description="Polar residues" evidence="2">
    <location>
        <begin position="30"/>
        <end position="40"/>
    </location>
</feature>
<comment type="caution">
    <text evidence="5">The sequence shown here is derived from an EMBL/GenBank/DDBJ whole genome shotgun (WGS) entry which is preliminary data.</text>
</comment>
<name>A0A5D0CYX0_9BACL</name>
<organism evidence="5 6">
    <name type="scientific">Paenibacillus faecis</name>
    <dbReference type="NCBI Taxonomy" id="862114"/>
    <lineage>
        <taxon>Bacteria</taxon>
        <taxon>Bacillati</taxon>
        <taxon>Bacillota</taxon>
        <taxon>Bacilli</taxon>
        <taxon>Bacillales</taxon>
        <taxon>Paenibacillaceae</taxon>
        <taxon>Paenibacillus</taxon>
    </lineage>
</organism>
<evidence type="ECO:0000256" key="3">
    <source>
        <dbReference type="SAM" id="Phobius"/>
    </source>
</evidence>
<keyword evidence="6" id="KW-1185">Reference proteome</keyword>
<dbReference type="OrthoDB" id="1779544at2"/>
<feature type="transmembrane region" description="Helical" evidence="3">
    <location>
        <begin position="12"/>
        <end position="29"/>
    </location>
</feature>
<feature type="domain" description="DUF4352" evidence="4">
    <location>
        <begin position="74"/>
        <end position="186"/>
    </location>
</feature>
<evidence type="ECO:0000259" key="4">
    <source>
        <dbReference type="Pfam" id="PF11611"/>
    </source>
</evidence>
<dbReference type="Proteomes" id="UP000325218">
    <property type="component" value="Unassembled WGS sequence"/>
</dbReference>